<dbReference type="GO" id="GO:0030497">
    <property type="term" value="P:fatty acid elongation"/>
    <property type="evidence" value="ECO:0007669"/>
    <property type="project" value="TreeGrafter"/>
</dbReference>
<dbReference type="SMART" id="SM00822">
    <property type="entry name" value="PKS_KR"/>
    <property type="match status" value="1"/>
</dbReference>
<dbReference type="Pfam" id="PF13561">
    <property type="entry name" value="adh_short_C2"/>
    <property type="match status" value="1"/>
</dbReference>
<dbReference type="Proteomes" id="UP000277007">
    <property type="component" value="Unassembled WGS sequence"/>
</dbReference>
<dbReference type="PRINTS" id="PR00081">
    <property type="entry name" value="GDHRDH"/>
</dbReference>
<dbReference type="PRINTS" id="PR00080">
    <property type="entry name" value="SDRFAMILY"/>
</dbReference>
<protein>
    <submittedName>
        <fullName evidence="4">SDR family oxidoreductase</fullName>
    </submittedName>
</protein>
<keyword evidence="2" id="KW-0560">Oxidoreductase</keyword>
<comment type="similarity">
    <text evidence="1">Belongs to the short-chain dehydrogenases/reductases (SDR) family.</text>
</comment>
<dbReference type="InterPro" id="IPR002347">
    <property type="entry name" value="SDR_fam"/>
</dbReference>
<comment type="caution">
    <text evidence="4">The sequence shown here is derived from an EMBL/GenBank/DDBJ whole genome shotgun (WGS) entry which is preliminary data.</text>
</comment>
<dbReference type="EMBL" id="RXMA01000016">
    <property type="protein sequence ID" value="RTR18101.1"/>
    <property type="molecule type" value="Genomic_DNA"/>
</dbReference>
<organism evidence="4 5">
    <name type="scientific">Azospirillum griseum</name>
    <dbReference type="NCBI Taxonomy" id="2496639"/>
    <lineage>
        <taxon>Bacteria</taxon>
        <taxon>Pseudomonadati</taxon>
        <taxon>Pseudomonadota</taxon>
        <taxon>Alphaproteobacteria</taxon>
        <taxon>Rhodospirillales</taxon>
        <taxon>Azospirillaceae</taxon>
        <taxon>Azospirillum</taxon>
    </lineage>
</organism>
<dbReference type="InterPro" id="IPR057326">
    <property type="entry name" value="KR_dom"/>
</dbReference>
<gene>
    <name evidence="4" type="ORF">EJ903_16535</name>
</gene>
<dbReference type="SUPFAM" id="SSF51735">
    <property type="entry name" value="NAD(P)-binding Rossmann-fold domains"/>
    <property type="match status" value="1"/>
</dbReference>
<dbReference type="PANTHER" id="PTHR42760:SF40">
    <property type="entry name" value="3-OXOACYL-[ACYL-CARRIER-PROTEIN] REDUCTASE, CHLOROPLASTIC"/>
    <property type="match status" value="1"/>
</dbReference>
<dbReference type="GO" id="GO:0016616">
    <property type="term" value="F:oxidoreductase activity, acting on the CH-OH group of donors, NAD or NADP as acceptor"/>
    <property type="evidence" value="ECO:0007669"/>
    <property type="project" value="TreeGrafter"/>
</dbReference>
<name>A0A431VEX0_9PROT</name>
<evidence type="ECO:0000256" key="1">
    <source>
        <dbReference type="ARBA" id="ARBA00006484"/>
    </source>
</evidence>
<dbReference type="RefSeq" id="WP_126617423.1">
    <property type="nucleotide sequence ID" value="NZ_JBHUCY010000054.1"/>
</dbReference>
<dbReference type="FunFam" id="3.40.50.720:FF:000173">
    <property type="entry name" value="3-oxoacyl-[acyl-carrier protein] reductase"/>
    <property type="match status" value="1"/>
</dbReference>
<evidence type="ECO:0000256" key="2">
    <source>
        <dbReference type="ARBA" id="ARBA00023002"/>
    </source>
</evidence>
<dbReference type="OrthoDB" id="20590at2"/>
<sequence length="248" mass="25065">MGTILITGGSRGIGAAIVKRAVADGHSVLFTYHSDRAAADRLVAECDGRAQATRCDVADPAQIAAVFALADSLKARTGEPLTGLVNNAGITGGFARVADLPIDTLRGVLATNVEGCFVAAQLAVQRLSTARGGAGGSIVNLSSQAARLGGGGEWVHYAASKAAVDALTIGLAREVGREGIRVNAVSPGLIDTDIHATAGDPDRVHRLADGVPLGRPGAAVEVADAVAWLLSDRSSYVTGTIIPVSGGR</sequence>
<accession>A0A431VEX0</accession>
<dbReference type="InterPro" id="IPR036291">
    <property type="entry name" value="NAD(P)-bd_dom_sf"/>
</dbReference>
<dbReference type="AlphaFoldDB" id="A0A431VEX0"/>
<proteinExistence type="inferred from homology"/>
<reference evidence="4 5" key="1">
    <citation type="submission" date="2018-12" db="EMBL/GenBank/DDBJ databases">
        <authorList>
            <person name="Yang Y."/>
        </authorList>
    </citation>
    <scope>NUCLEOTIDE SEQUENCE [LARGE SCALE GENOMIC DNA]</scope>
    <source>
        <strain evidence="4 5">L-25-5w-1</strain>
    </source>
</reference>
<dbReference type="Gene3D" id="3.40.50.720">
    <property type="entry name" value="NAD(P)-binding Rossmann-like Domain"/>
    <property type="match status" value="1"/>
</dbReference>
<evidence type="ECO:0000313" key="5">
    <source>
        <dbReference type="Proteomes" id="UP000277007"/>
    </source>
</evidence>
<keyword evidence="5" id="KW-1185">Reference proteome</keyword>
<dbReference type="PANTHER" id="PTHR42760">
    <property type="entry name" value="SHORT-CHAIN DEHYDROGENASES/REDUCTASES FAMILY MEMBER"/>
    <property type="match status" value="1"/>
</dbReference>
<feature type="domain" description="Ketoreductase" evidence="3">
    <location>
        <begin position="2"/>
        <end position="188"/>
    </location>
</feature>
<evidence type="ECO:0000259" key="3">
    <source>
        <dbReference type="SMART" id="SM00822"/>
    </source>
</evidence>
<dbReference type="CDD" id="cd05233">
    <property type="entry name" value="SDR_c"/>
    <property type="match status" value="1"/>
</dbReference>
<evidence type="ECO:0000313" key="4">
    <source>
        <dbReference type="EMBL" id="RTR18101.1"/>
    </source>
</evidence>